<name>A0A7I7SVX3_9MYCO</name>
<accession>A0A7I7SVX3</accession>
<dbReference type="Proteomes" id="UP000466445">
    <property type="component" value="Chromosome"/>
</dbReference>
<evidence type="ECO:0000313" key="2">
    <source>
        <dbReference type="EMBL" id="BBY60948.1"/>
    </source>
</evidence>
<evidence type="ECO:0000313" key="3">
    <source>
        <dbReference type="Proteomes" id="UP000466445"/>
    </source>
</evidence>
<keyword evidence="1" id="KW-0472">Membrane</keyword>
<organism evidence="2 3">
    <name type="scientific">Mycolicibacterium sarraceniae</name>
    <dbReference type="NCBI Taxonomy" id="1534348"/>
    <lineage>
        <taxon>Bacteria</taxon>
        <taxon>Bacillati</taxon>
        <taxon>Actinomycetota</taxon>
        <taxon>Actinomycetes</taxon>
        <taxon>Mycobacteriales</taxon>
        <taxon>Mycobacteriaceae</taxon>
        <taxon>Mycolicibacterium</taxon>
    </lineage>
</organism>
<reference evidence="2 3" key="1">
    <citation type="journal article" date="2019" name="Emerg. Microbes Infect.">
        <title>Comprehensive subspecies identification of 175 nontuberculous mycobacteria species based on 7547 genomic profiles.</title>
        <authorList>
            <person name="Matsumoto Y."/>
            <person name="Kinjo T."/>
            <person name="Motooka D."/>
            <person name="Nabeya D."/>
            <person name="Jung N."/>
            <person name="Uechi K."/>
            <person name="Horii T."/>
            <person name="Iida T."/>
            <person name="Fujita J."/>
            <person name="Nakamura S."/>
        </authorList>
    </citation>
    <scope>NUCLEOTIDE SEQUENCE [LARGE SCALE GENOMIC DNA]</scope>
    <source>
        <strain evidence="2 3">JCM 30395</strain>
    </source>
</reference>
<keyword evidence="1" id="KW-1133">Transmembrane helix</keyword>
<dbReference type="EMBL" id="AP022595">
    <property type="protein sequence ID" value="BBY60948.1"/>
    <property type="molecule type" value="Genomic_DNA"/>
</dbReference>
<evidence type="ECO:0000256" key="1">
    <source>
        <dbReference type="SAM" id="Phobius"/>
    </source>
</evidence>
<feature type="transmembrane region" description="Helical" evidence="1">
    <location>
        <begin position="12"/>
        <end position="28"/>
    </location>
</feature>
<keyword evidence="1" id="KW-0812">Transmembrane</keyword>
<proteinExistence type="predicted"/>
<dbReference type="AlphaFoldDB" id="A0A7I7SVX3"/>
<sequence length="274" mass="29933">MAKKSSDQDLAYAILAVIAFFAVAWPYLLGTWMAVRAGAENPSTERSVTGWVFEAIWLIILASIVIVPRVQSAREKAEKAREEEEVRRLAALKEQRKVDFGLAGAQRYEEAAVSVARIAKSEAARTGWLGDDPAAYDFRADLKAIADNLRKADKIRSVTADASSIRILTESDKQMLRDANAAVAKLEGSVERSILLIFECAKEADSIDLALSEGRENVKMAARRDDLRNRLGSILYGAEGVPTEATSEAADVVTSRVAAFHDLKAALIDQRHAS</sequence>
<feature type="transmembrane region" description="Helical" evidence="1">
    <location>
        <begin position="48"/>
        <end position="67"/>
    </location>
</feature>
<protein>
    <submittedName>
        <fullName evidence="2">Uncharacterized protein</fullName>
    </submittedName>
</protein>
<gene>
    <name evidence="2" type="ORF">MSAR_40840</name>
</gene>
<keyword evidence="3" id="KW-1185">Reference proteome</keyword>
<dbReference type="KEGG" id="msar:MSAR_40840"/>